<dbReference type="Proteomes" id="UP000013523">
    <property type="component" value="Chromosome"/>
</dbReference>
<protein>
    <submittedName>
        <fullName evidence="7">Phosphoglycerate dehydrogenase-like oxidoreductase</fullName>
    </submittedName>
</protein>
<evidence type="ECO:0000256" key="1">
    <source>
        <dbReference type="ARBA" id="ARBA00005854"/>
    </source>
</evidence>
<dbReference type="InterPro" id="IPR006140">
    <property type="entry name" value="D-isomer_DH_NAD-bd"/>
</dbReference>
<gene>
    <name evidence="7" type="ORF">Clopa_4153</name>
</gene>
<evidence type="ECO:0000256" key="3">
    <source>
        <dbReference type="ARBA" id="ARBA00023027"/>
    </source>
</evidence>
<evidence type="ECO:0000259" key="6">
    <source>
        <dbReference type="Pfam" id="PF02826"/>
    </source>
</evidence>
<keyword evidence="2 4" id="KW-0560">Oxidoreductase</keyword>
<keyword evidence="8" id="KW-1185">Reference proteome</keyword>
<dbReference type="InterPro" id="IPR036291">
    <property type="entry name" value="NAD(P)-bd_dom_sf"/>
</dbReference>
<name>R4KGZ6_CLOPA</name>
<dbReference type="GO" id="GO:0016616">
    <property type="term" value="F:oxidoreductase activity, acting on the CH-OH group of donors, NAD or NADP as acceptor"/>
    <property type="evidence" value="ECO:0007669"/>
    <property type="project" value="InterPro"/>
</dbReference>
<dbReference type="SUPFAM" id="SSF51735">
    <property type="entry name" value="NAD(P)-binding Rossmann-fold domains"/>
    <property type="match status" value="1"/>
</dbReference>
<sequence>MHKLISLIKLSPKYLHKLELLAPNWKVINGEESSIYMSHLEDAEVIVGWNKDAEKVCFKDNSSLNWIHSWGAGVNNIPLEKLKQQNIILTNSSGVHAFPISETVFSMILMFTRRIHLYLRNQLKEEWKHENNLPEVHGKTIGIIGVGAIGEENAKLGKAFGMKVLGLRRSGKSLLNVDKMFDMKGLNELISESDYIVNTLPLTKETYKLIGLEQFRKMKRNSFYVNIGRGETTDSEALIKALEENLIAGAGLDVFDQEPLPKESPLWKFENVIITPHNSGATYNYEERTMDIFIKNFKSYLNGEKLRINVVDLDKQY</sequence>
<dbReference type="KEGG" id="cpas:Clopa_4153"/>
<dbReference type="Pfam" id="PF00389">
    <property type="entry name" value="2-Hacid_dh"/>
    <property type="match status" value="1"/>
</dbReference>
<dbReference type="PANTHER" id="PTHR43333:SF1">
    <property type="entry name" value="D-ISOMER SPECIFIC 2-HYDROXYACID DEHYDROGENASE NAD-BINDING DOMAIN-CONTAINING PROTEIN"/>
    <property type="match status" value="1"/>
</dbReference>
<dbReference type="FunFam" id="3.40.50.720:FF:000363">
    <property type="entry name" value="D-isomer specific 2-hydroxyacid dehydrogenase"/>
    <property type="match status" value="1"/>
</dbReference>
<dbReference type="STRING" id="86416.Clopa_4153"/>
<evidence type="ECO:0000256" key="4">
    <source>
        <dbReference type="RuleBase" id="RU003719"/>
    </source>
</evidence>
<dbReference type="CDD" id="cd05300">
    <property type="entry name" value="2-Hacid_dh_1"/>
    <property type="match status" value="1"/>
</dbReference>
<feature type="domain" description="D-isomer specific 2-hydroxyacid dehydrogenase NAD-binding" evidence="6">
    <location>
        <begin position="105"/>
        <end position="278"/>
    </location>
</feature>
<dbReference type="SUPFAM" id="SSF52283">
    <property type="entry name" value="Formate/glycerate dehydrogenase catalytic domain-like"/>
    <property type="match status" value="1"/>
</dbReference>
<accession>R4KGZ6</accession>
<organism evidence="7 8">
    <name type="scientific">Clostridium pasteurianum BC1</name>
    <dbReference type="NCBI Taxonomy" id="86416"/>
    <lineage>
        <taxon>Bacteria</taxon>
        <taxon>Bacillati</taxon>
        <taxon>Bacillota</taxon>
        <taxon>Clostridia</taxon>
        <taxon>Eubacteriales</taxon>
        <taxon>Clostridiaceae</taxon>
        <taxon>Clostridium</taxon>
    </lineage>
</organism>
<comment type="similarity">
    <text evidence="1 4">Belongs to the D-isomer specific 2-hydroxyacid dehydrogenase family.</text>
</comment>
<keyword evidence="3" id="KW-0520">NAD</keyword>
<dbReference type="GO" id="GO:0051287">
    <property type="term" value="F:NAD binding"/>
    <property type="evidence" value="ECO:0007669"/>
    <property type="project" value="InterPro"/>
</dbReference>
<dbReference type="HOGENOM" id="CLU_019796_1_0_9"/>
<reference evidence="7 8" key="1">
    <citation type="submission" date="2012-01" db="EMBL/GenBank/DDBJ databases">
        <title>Complete sequence of chromosome of Clostridium pasteurianum BC1.</title>
        <authorList>
            <consortium name="US DOE Joint Genome Institute"/>
            <person name="Lucas S."/>
            <person name="Han J."/>
            <person name="Lapidus A."/>
            <person name="Cheng J.-F."/>
            <person name="Goodwin L."/>
            <person name="Pitluck S."/>
            <person name="Peters L."/>
            <person name="Mikhailova N."/>
            <person name="Teshima H."/>
            <person name="Detter J.C."/>
            <person name="Han C."/>
            <person name="Tapia R."/>
            <person name="Land M."/>
            <person name="Hauser L."/>
            <person name="Kyrpides N."/>
            <person name="Ivanova N."/>
            <person name="Pagani I."/>
            <person name="Dunn J."/>
            <person name="Taghavi S."/>
            <person name="Francis A."/>
            <person name="van der Lelie D."/>
            <person name="Woyke T."/>
        </authorList>
    </citation>
    <scope>NUCLEOTIDE SEQUENCE [LARGE SCALE GENOMIC DNA]</scope>
    <source>
        <strain evidence="7 8">BC1</strain>
    </source>
</reference>
<proteinExistence type="inferred from homology"/>
<evidence type="ECO:0000259" key="5">
    <source>
        <dbReference type="Pfam" id="PF00389"/>
    </source>
</evidence>
<feature type="domain" description="D-isomer specific 2-hydroxyacid dehydrogenase catalytic" evidence="5">
    <location>
        <begin position="28"/>
        <end position="308"/>
    </location>
</feature>
<evidence type="ECO:0000256" key="2">
    <source>
        <dbReference type="ARBA" id="ARBA00023002"/>
    </source>
</evidence>
<dbReference type="EMBL" id="CP003261">
    <property type="protein sequence ID" value="AGK98885.1"/>
    <property type="molecule type" value="Genomic_DNA"/>
</dbReference>
<dbReference type="InterPro" id="IPR006139">
    <property type="entry name" value="D-isomer_2_OHA_DH_cat_dom"/>
</dbReference>
<dbReference type="Gene3D" id="3.40.50.720">
    <property type="entry name" value="NAD(P)-binding Rossmann-like Domain"/>
    <property type="match status" value="2"/>
</dbReference>
<dbReference type="OrthoDB" id="9805416at2"/>
<dbReference type="RefSeq" id="WP_015617160.1">
    <property type="nucleotide sequence ID" value="NC_021182.1"/>
</dbReference>
<evidence type="ECO:0000313" key="7">
    <source>
        <dbReference type="EMBL" id="AGK98885.1"/>
    </source>
</evidence>
<evidence type="ECO:0000313" key="8">
    <source>
        <dbReference type="Proteomes" id="UP000013523"/>
    </source>
</evidence>
<dbReference type="AlphaFoldDB" id="R4KGZ6"/>
<dbReference type="eggNOG" id="COG0111">
    <property type="taxonomic scope" value="Bacteria"/>
</dbReference>
<dbReference type="Pfam" id="PF02826">
    <property type="entry name" value="2-Hacid_dh_C"/>
    <property type="match status" value="1"/>
</dbReference>
<dbReference type="PANTHER" id="PTHR43333">
    <property type="entry name" value="2-HACID_DH_C DOMAIN-CONTAINING PROTEIN"/>
    <property type="match status" value="1"/>
</dbReference>
<dbReference type="PATRIC" id="fig|86416.3.peg.4156"/>